<protein>
    <submittedName>
        <fullName evidence="2">DUF397 domain-containing protein</fullName>
    </submittedName>
</protein>
<dbReference type="OrthoDB" id="3482190at2"/>
<evidence type="ECO:0000313" key="2">
    <source>
        <dbReference type="EMBL" id="RJL32672.1"/>
    </source>
</evidence>
<sequence length="74" mass="7830">MGEQVDGSGLIWSKSSYSGEGANCVEVATAADHRGLGRLHLTRDSKDPQGGVLSFTPGEWRAFLDKVKHGDATA</sequence>
<accession>A0A3A4B5I1</accession>
<proteinExistence type="predicted"/>
<feature type="domain" description="DUF397" evidence="1">
    <location>
        <begin position="12"/>
        <end position="68"/>
    </location>
</feature>
<evidence type="ECO:0000259" key="1">
    <source>
        <dbReference type="Pfam" id="PF04149"/>
    </source>
</evidence>
<dbReference type="AlphaFoldDB" id="A0A3A4B5I1"/>
<name>A0A3A4B5I1_9ACTN</name>
<reference evidence="2 3" key="1">
    <citation type="submission" date="2018-09" db="EMBL/GenBank/DDBJ databases">
        <title>YIM 75507 draft genome.</title>
        <authorList>
            <person name="Tang S."/>
            <person name="Feng Y."/>
        </authorList>
    </citation>
    <scope>NUCLEOTIDE SEQUENCE [LARGE SCALE GENOMIC DNA]</scope>
    <source>
        <strain evidence="2 3">YIM 75507</strain>
    </source>
</reference>
<comment type="caution">
    <text evidence="2">The sequence shown here is derived from an EMBL/GenBank/DDBJ whole genome shotgun (WGS) entry which is preliminary data.</text>
</comment>
<dbReference type="Proteomes" id="UP000265768">
    <property type="component" value="Unassembled WGS sequence"/>
</dbReference>
<dbReference type="EMBL" id="QZEY01000004">
    <property type="protein sequence ID" value="RJL32672.1"/>
    <property type="molecule type" value="Genomic_DNA"/>
</dbReference>
<dbReference type="Pfam" id="PF04149">
    <property type="entry name" value="DUF397"/>
    <property type="match status" value="1"/>
</dbReference>
<keyword evidence="3" id="KW-1185">Reference proteome</keyword>
<dbReference type="InterPro" id="IPR007278">
    <property type="entry name" value="DUF397"/>
</dbReference>
<gene>
    <name evidence="2" type="ORF">D5H75_14325</name>
</gene>
<organism evidence="2 3">
    <name type="scientific">Bailinhaonella thermotolerans</name>
    <dbReference type="NCBI Taxonomy" id="1070861"/>
    <lineage>
        <taxon>Bacteria</taxon>
        <taxon>Bacillati</taxon>
        <taxon>Actinomycetota</taxon>
        <taxon>Actinomycetes</taxon>
        <taxon>Streptosporangiales</taxon>
        <taxon>Streptosporangiaceae</taxon>
        <taxon>Bailinhaonella</taxon>
    </lineage>
</organism>
<evidence type="ECO:0000313" key="3">
    <source>
        <dbReference type="Proteomes" id="UP000265768"/>
    </source>
</evidence>